<gene>
    <name evidence="5" type="ORF">GTW09_02605</name>
</gene>
<organism evidence="5 6">
    <name type="scientific">Alteromonas hispanica</name>
    <dbReference type="NCBI Taxonomy" id="315421"/>
    <lineage>
        <taxon>Bacteria</taxon>
        <taxon>Pseudomonadati</taxon>
        <taxon>Pseudomonadota</taxon>
        <taxon>Gammaproteobacteria</taxon>
        <taxon>Alteromonadales</taxon>
        <taxon>Alteromonadaceae</taxon>
        <taxon>Alteromonas/Salinimonas group</taxon>
        <taxon>Alteromonas</taxon>
    </lineage>
</organism>
<keyword evidence="2" id="KW-0238">DNA-binding</keyword>
<name>A0A6L9MQH2_9ALTE</name>
<evidence type="ECO:0000256" key="1">
    <source>
        <dbReference type="ARBA" id="ARBA00023015"/>
    </source>
</evidence>
<evidence type="ECO:0000313" key="6">
    <source>
        <dbReference type="Proteomes" id="UP000478837"/>
    </source>
</evidence>
<proteinExistence type="predicted"/>
<evidence type="ECO:0000256" key="3">
    <source>
        <dbReference type="ARBA" id="ARBA00023163"/>
    </source>
</evidence>
<dbReference type="SMART" id="SM00347">
    <property type="entry name" value="HTH_MARR"/>
    <property type="match status" value="1"/>
</dbReference>
<dbReference type="PRINTS" id="PR00598">
    <property type="entry name" value="HTHMARR"/>
</dbReference>
<dbReference type="PANTHER" id="PTHR42756:SF1">
    <property type="entry name" value="TRANSCRIPTIONAL REPRESSOR OF EMRAB OPERON"/>
    <property type="match status" value="1"/>
</dbReference>
<dbReference type="GO" id="GO:0003700">
    <property type="term" value="F:DNA-binding transcription factor activity"/>
    <property type="evidence" value="ECO:0007669"/>
    <property type="project" value="InterPro"/>
</dbReference>
<reference evidence="5 6" key="1">
    <citation type="submission" date="2020-01" db="EMBL/GenBank/DDBJ databases">
        <title>Genomes of bacteria type strains.</title>
        <authorList>
            <person name="Chen J."/>
            <person name="Zhu S."/>
            <person name="Yang J."/>
        </authorList>
    </citation>
    <scope>NUCLEOTIDE SEQUENCE [LARGE SCALE GENOMIC DNA]</scope>
    <source>
        <strain evidence="5 6">LMG 22958</strain>
    </source>
</reference>
<evidence type="ECO:0000259" key="4">
    <source>
        <dbReference type="PROSITE" id="PS50995"/>
    </source>
</evidence>
<dbReference type="Proteomes" id="UP000478837">
    <property type="component" value="Unassembled WGS sequence"/>
</dbReference>
<dbReference type="InterPro" id="IPR000835">
    <property type="entry name" value="HTH_MarR-typ"/>
</dbReference>
<dbReference type="SUPFAM" id="SSF46785">
    <property type="entry name" value="Winged helix' DNA-binding domain"/>
    <property type="match status" value="1"/>
</dbReference>
<comment type="caution">
    <text evidence="5">The sequence shown here is derived from an EMBL/GenBank/DDBJ whole genome shotgun (WGS) entry which is preliminary data.</text>
</comment>
<evidence type="ECO:0000256" key="2">
    <source>
        <dbReference type="ARBA" id="ARBA00023125"/>
    </source>
</evidence>
<dbReference type="RefSeq" id="WP_163109812.1">
    <property type="nucleotide sequence ID" value="NZ_JAAAWP010000001.1"/>
</dbReference>
<dbReference type="GO" id="GO:0003677">
    <property type="term" value="F:DNA binding"/>
    <property type="evidence" value="ECO:0007669"/>
    <property type="project" value="UniProtKB-KW"/>
</dbReference>
<dbReference type="Gene3D" id="1.10.10.10">
    <property type="entry name" value="Winged helix-like DNA-binding domain superfamily/Winged helix DNA-binding domain"/>
    <property type="match status" value="1"/>
</dbReference>
<keyword evidence="6" id="KW-1185">Reference proteome</keyword>
<keyword evidence="1" id="KW-0805">Transcription regulation</keyword>
<dbReference type="PROSITE" id="PS50995">
    <property type="entry name" value="HTH_MARR_2"/>
    <property type="match status" value="1"/>
</dbReference>
<dbReference type="AlphaFoldDB" id="A0A6L9MQH2"/>
<dbReference type="InterPro" id="IPR036390">
    <property type="entry name" value="WH_DNA-bd_sf"/>
</dbReference>
<accession>A0A6L9MQH2</accession>
<feature type="domain" description="HTH marR-type" evidence="4">
    <location>
        <begin position="4"/>
        <end position="136"/>
    </location>
</feature>
<protein>
    <submittedName>
        <fullName evidence="5">MarR family transcriptional regulator</fullName>
    </submittedName>
</protein>
<dbReference type="PANTHER" id="PTHR42756">
    <property type="entry name" value="TRANSCRIPTIONAL REGULATOR, MARR"/>
    <property type="match status" value="1"/>
</dbReference>
<evidence type="ECO:0000313" key="5">
    <source>
        <dbReference type="EMBL" id="NDW20416.1"/>
    </source>
</evidence>
<dbReference type="EMBL" id="JAAAWP010000001">
    <property type="protein sequence ID" value="NDW20416.1"/>
    <property type="molecule type" value="Genomic_DNA"/>
</dbReference>
<sequence length="137" mass="15480">MKLNDMLAYKVAMLSNDLSQSLASIYRPFGLSMPEWRVVATLGNNDAMLSKNIAVATRLDKVQISRALQQLENKQLVTRMASERDKRAVNVALSEKGKNIFNEITPLVSQWQAEKIKNITADEYNTFLKVMNSLSDE</sequence>
<dbReference type="Pfam" id="PF01047">
    <property type="entry name" value="MarR"/>
    <property type="match status" value="1"/>
</dbReference>
<keyword evidence="3" id="KW-0804">Transcription</keyword>
<dbReference type="InterPro" id="IPR036388">
    <property type="entry name" value="WH-like_DNA-bd_sf"/>
</dbReference>